<dbReference type="SUPFAM" id="SSF51004">
    <property type="entry name" value="C-terminal (heme d1) domain of cytochrome cd1-nitrite reductase"/>
    <property type="match status" value="1"/>
</dbReference>
<feature type="region of interest" description="Disordered" evidence="2">
    <location>
        <begin position="143"/>
        <end position="163"/>
    </location>
</feature>
<dbReference type="Pfam" id="PF10282">
    <property type="entry name" value="Lactonase"/>
    <property type="match status" value="1"/>
</dbReference>
<evidence type="ECO:0000256" key="1">
    <source>
        <dbReference type="ARBA" id="ARBA00005564"/>
    </source>
</evidence>
<proteinExistence type="inferred from homology"/>
<dbReference type="InterPro" id="IPR011048">
    <property type="entry name" value="Haem_d1_sf"/>
</dbReference>
<keyword evidence="4" id="KW-1185">Reference proteome</keyword>
<evidence type="ECO:0000313" key="4">
    <source>
        <dbReference type="Proteomes" id="UP001501638"/>
    </source>
</evidence>
<evidence type="ECO:0000313" key="3">
    <source>
        <dbReference type="EMBL" id="GAA2423056.1"/>
    </source>
</evidence>
<dbReference type="EMBL" id="BAAASZ010000003">
    <property type="protein sequence ID" value="GAA2423056.1"/>
    <property type="molecule type" value="Genomic_DNA"/>
</dbReference>
<sequence>MDGKGGAVDGTGGGRRAYIGSYTSAGGRGITTAAVDPDTGALTVLDHTDAVPDPSYLVLGPGGDMLYAVSETEDGKAAALSLADPDRPRPAGGAVPVDGAGPTHLTCAAGRLITANYTSGSISSLPLRPDGTLGTPPTVLRHHGSGPVRSRQEGPHAHAVVPDPSGRWLLSVDLGTDSVWVHRLDGDALRPHGRTPMRPGSGPRHLAFHPNGKRAYVVNELESTVTGCRWDGETGSLEPTGEARTLPKDAEEGENHPSELAVSADGRRVWVANRGHDSIAVLALDREGEEMEPVTTVPCGGHWPRDLVLDPAGRRLYAANERSGDVTWFDLDPDGVPHRAGSIGAPAATRVLFA</sequence>
<evidence type="ECO:0000256" key="2">
    <source>
        <dbReference type="SAM" id="MobiDB-lite"/>
    </source>
</evidence>
<dbReference type="Gene3D" id="2.130.10.10">
    <property type="entry name" value="YVTN repeat-like/Quinoprotein amine dehydrogenase"/>
    <property type="match status" value="1"/>
</dbReference>
<comment type="similarity">
    <text evidence="1">Belongs to the cycloisomerase 2 family.</text>
</comment>
<gene>
    <name evidence="3" type="ORF">GCM10010405_01710</name>
</gene>
<dbReference type="RefSeq" id="WP_425583511.1">
    <property type="nucleotide sequence ID" value="NZ_BAAASZ010000003.1"/>
</dbReference>
<dbReference type="InterPro" id="IPR050282">
    <property type="entry name" value="Cycloisomerase_2"/>
</dbReference>
<protein>
    <submittedName>
        <fullName evidence="3">Lactonase family protein</fullName>
    </submittedName>
</protein>
<name>A0ABN3J842_9ACTN</name>
<dbReference type="Proteomes" id="UP001501638">
    <property type="component" value="Unassembled WGS sequence"/>
</dbReference>
<dbReference type="InterPro" id="IPR015943">
    <property type="entry name" value="WD40/YVTN_repeat-like_dom_sf"/>
</dbReference>
<reference evidence="3 4" key="1">
    <citation type="journal article" date="2019" name="Int. J. Syst. Evol. Microbiol.">
        <title>The Global Catalogue of Microorganisms (GCM) 10K type strain sequencing project: providing services to taxonomists for standard genome sequencing and annotation.</title>
        <authorList>
            <consortium name="The Broad Institute Genomics Platform"/>
            <consortium name="The Broad Institute Genome Sequencing Center for Infectious Disease"/>
            <person name="Wu L."/>
            <person name="Ma J."/>
        </authorList>
    </citation>
    <scope>NUCLEOTIDE SEQUENCE [LARGE SCALE GENOMIC DNA]</scope>
    <source>
        <strain evidence="3 4">JCM 6305</strain>
    </source>
</reference>
<feature type="region of interest" description="Disordered" evidence="2">
    <location>
        <begin position="229"/>
        <end position="259"/>
    </location>
</feature>
<accession>A0ABN3J842</accession>
<feature type="compositionally biased region" description="Basic and acidic residues" evidence="2">
    <location>
        <begin position="245"/>
        <end position="257"/>
    </location>
</feature>
<comment type="caution">
    <text evidence="3">The sequence shown here is derived from an EMBL/GenBank/DDBJ whole genome shotgun (WGS) entry which is preliminary data.</text>
</comment>
<organism evidence="3 4">
    <name type="scientific">Streptomyces macrosporus</name>
    <dbReference type="NCBI Taxonomy" id="44032"/>
    <lineage>
        <taxon>Bacteria</taxon>
        <taxon>Bacillati</taxon>
        <taxon>Actinomycetota</taxon>
        <taxon>Actinomycetes</taxon>
        <taxon>Kitasatosporales</taxon>
        <taxon>Streptomycetaceae</taxon>
        <taxon>Streptomyces</taxon>
    </lineage>
</organism>
<dbReference type="PANTHER" id="PTHR30344">
    <property type="entry name" value="6-PHOSPHOGLUCONOLACTONASE-RELATED"/>
    <property type="match status" value="1"/>
</dbReference>
<dbReference type="PANTHER" id="PTHR30344:SF1">
    <property type="entry name" value="6-PHOSPHOGLUCONOLACTONASE"/>
    <property type="match status" value="1"/>
</dbReference>
<dbReference type="InterPro" id="IPR019405">
    <property type="entry name" value="Lactonase_7-beta_prop"/>
</dbReference>